<feature type="chain" id="PRO_5034687679" evidence="1">
    <location>
        <begin position="30"/>
        <end position="211"/>
    </location>
</feature>
<dbReference type="EMBL" id="JAACJL010000059">
    <property type="protein sequence ID" value="KAF4610277.1"/>
    <property type="molecule type" value="Genomic_DNA"/>
</dbReference>
<gene>
    <name evidence="2" type="ORF">D9613_010498</name>
</gene>
<keyword evidence="1" id="KW-0732">Signal</keyword>
<sequence>MRSFSQPFLIIPVATLLVTLSLLFGSAHSAPLNPSGDIQADSHNKRHLLSSPPIVSFEQVFVVNNDDAVGRVQNSADGERVLSDADVDHHHHYHHIPYENFSKPVYPKNWPPFKLYPGSPAGLPAYFHKYAMLKKGILARLQKKLDAQLSKAASDITHLIQLAENKQTTANDYEEDMKGRRRLFLGWIVKPVRSYAEDREQRVSGRPLDVV</sequence>
<dbReference type="AlphaFoldDB" id="A0A8H4QFU7"/>
<name>A0A8H4QFU7_9AGAR</name>
<evidence type="ECO:0000256" key="1">
    <source>
        <dbReference type="SAM" id="SignalP"/>
    </source>
</evidence>
<proteinExistence type="predicted"/>
<reference evidence="2 3" key="1">
    <citation type="submission" date="2019-12" db="EMBL/GenBank/DDBJ databases">
        <authorList>
            <person name="Floudas D."/>
            <person name="Bentzer J."/>
            <person name="Ahren D."/>
            <person name="Johansson T."/>
            <person name="Persson P."/>
            <person name="Tunlid A."/>
        </authorList>
    </citation>
    <scope>NUCLEOTIDE SEQUENCE [LARGE SCALE GENOMIC DNA]</scope>
    <source>
        <strain evidence="2 3">CBS 102.39</strain>
    </source>
</reference>
<feature type="signal peptide" evidence="1">
    <location>
        <begin position="1"/>
        <end position="29"/>
    </location>
</feature>
<evidence type="ECO:0000313" key="3">
    <source>
        <dbReference type="Proteomes" id="UP000521872"/>
    </source>
</evidence>
<protein>
    <submittedName>
        <fullName evidence="2">Uncharacterized protein</fullName>
    </submittedName>
</protein>
<organism evidence="2 3">
    <name type="scientific">Agrocybe pediades</name>
    <dbReference type="NCBI Taxonomy" id="84607"/>
    <lineage>
        <taxon>Eukaryota</taxon>
        <taxon>Fungi</taxon>
        <taxon>Dikarya</taxon>
        <taxon>Basidiomycota</taxon>
        <taxon>Agaricomycotina</taxon>
        <taxon>Agaricomycetes</taxon>
        <taxon>Agaricomycetidae</taxon>
        <taxon>Agaricales</taxon>
        <taxon>Agaricineae</taxon>
        <taxon>Strophariaceae</taxon>
        <taxon>Agrocybe</taxon>
    </lineage>
</organism>
<keyword evidence="3" id="KW-1185">Reference proteome</keyword>
<comment type="caution">
    <text evidence="2">The sequence shown here is derived from an EMBL/GenBank/DDBJ whole genome shotgun (WGS) entry which is preliminary data.</text>
</comment>
<dbReference type="Proteomes" id="UP000521872">
    <property type="component" value="Unassembled WGS sequence"/>
</dbReference>
<accession>A0A8H4QFU7</accession>
<evidence type="ECO:0000313" key="2">
    <source>
        <dbReference type="EMBL" id="KAF4610277.1"/>
    </source>
</evidence>